<reference evidence="1" key="1">
    <citation type="submission" date="2019-09" db="EMBL/GenBank/DDBJ databases">
        <authorList>
            <person name="Rodrigo-Torres L."/>
            <person name="Arahal R. D."/>
            <person name="Lucena T."/>
        </authorList>
    </citation>
    <scope>NUCLEOTIDE SEQUENCE</scope>
    <source>
        <strain evidence="1">ISS653</strain>
    </source>
</reference>
<dbReference type="Proteomes" id="UP000356253">
    <property type="component" value="Unassembled WGS sequence"/>
</dbReference>
<gene>
    <name evidence="1" type="ORF">FVB9532_00275</name>
</gene>
<comment type="caution">
    <text evidence="1">The sequence shown here is derived from an EMBL/GenBank/DDBJ whole genome shotgun (WGS) entry which is preliminary data.</text>
</comment>
<proteinExistence type="predicted"/>
<accession>A0AC61Y3L6</accession>
<evidence type="ECO:0000313" key="2">
    <source>
        <dbReference type="Proteomes" id="UP000356253"/>
    </source>
</evidence>
<evidence type="ECO:0000313" key="1">
    <source>
        <dbReference type="EMBL" id="VVU99025.1"/>
    </source>
</evidence>
<dbReference type="EMBL" id="CABVMM010000001">
    <property type="protein sequence ID" value="VVU99025.1"/>
    <property type="molecule type" value="Genomic_DNA"/>
</dbReference>
<protein>
    <submittedName>
        <fullName evidence="1">Uncharacterized protein</fullName>
    </submittedName>
</protein>
<keyword evidence="2" id="KW-1185">Reference proteome</keyword>
<organism evidence="1 2">
    <name type="scientific">Mesonia oceanica</name>
    <dbReference type="NCBI Taxonomy" id="2687242"/>
    <lineage>
        <taxon>Bacteria</taxon>
        <taxon>Pseudomonadati</taxon>
        <taxon>Bacteroidota</taxon>
        <taxon>Flavobacteriia</taxon>
        <taxon>Flavobacteriales</taxon>
        <taxon>Flavobacteriaceae</taxon>
        <taxon>Mesonia</taxon>
    </lineage>
</organism>
<name>A0AC61Y3L6_9FLAO</name>
<sequence>MIEETNNTKLDIWELTDFVAERIESKKELANFFFLWIGKNINYDSQTLKQIEQGIISLKEFFDSQDEYYVYENRKAVCLGYVDLNKDQNFRHGWNAVKLNNE</sequence>